<dbReference type="EMBL" id="UOFN01000001">
    <property type="protein sequence ID" value="VAW72500.1"/>
    <property type="molecule type" value="Genomic_DNA"/>
</dbReference>
<proteinExistence type="predicted"/>
<gene>
    <name evidence="2" type="ORF">MNBD_GAMMA15-2459</name>
</gene>
<name>A0A3B0Y6P0_9ZZZZ</name>
<dbReference type="PROSITE" id="PS50075">
    <property type="entry name" value="CARRIER"/>
    <property type="match status" value="1"/>
</dbReference>
<sequence>MPDYKEYLERIFDVLKPFAKQGILLNEESELVTELGLTSLQVMELIEQLEDHFDMSIPLNILPDIRTVHDLALALEKLNS</sequence>
<dbReference type="InterPro" id="IPR009081">
    <property type="entry name" value="PP-bd_ACP"/>
</dbReference>
<dbReference type="AlphaFoldDB" id="A0A3B0Y6P0"/>
<reference evidence="2" key="1">
    <citation type="submission" date="2018-06" db="EMBL/GenBank/DDBJ databases">
        <authorList>
            <person name="Zhirakovskaya E."/>
        </authorList>
    </citation>
    <scope>NUCLEOTIDE SEQUENCE</scope>
</reference>
<evidence type="ECO:0000313" key="2">
    <source>
        <dbReference type="EMBL" id="VAW72500.1"/>
    </source>
</evidence>
<organism evidence="2">
    <name type="scientific">hydrothermal vent metagenome</name>
    <dbReference type="NCBI Taxonomy" id="652676"/>
    <lineage>
        <taxon>unclassified sequences</taxon>
        <taxon>metagenomes</taxon>
        <taxon>ecological metagenomes</taxon>
    </lineage>
</organism>
<feature type="domain" description="Carrier" evidence="1">
    <location>
        <begin position="5"/>
        <end position="79"/>
    </location>
</feature>
<dbReference type="Gene3D" id="1.10.1200.10">
    <property type="entry name" value="ACP-like"/>
    <property type="match status" value="1"/>
</dbReference>
<accession>A0A3B0Y6P0</accession>
<dbReference type="SUPFAM" id="SSF47336">
    <property type="entry name" value="ACP-like"/>
    <property type="match status" value="1"/>
</dbReference>
<dbReference type="InterPro" id="IPR036736">
    <property type="entry name" value="ACP-like_sf"/>
</dbReference>
<dbReference type="Pfam" id="PF00550">
    <property type="entry name" value="PP-binding"/>
    <property type="match status" value="1"/>
</dbReference>
<evidence type="ECO:0000259" key="1">
    <source>
        <dbReference type="PROSITE" id="PS50075"/>
    </source>
</evidence>
<protein>
    <recommendedName>
        <fullName evidence="1">Carrier domain-containing protein</fullName>
    </recommendedName>
</protein>